<name>A0AAD6GQ03_9EURO</name>
<gene>
    <name evidence="2" type="ORF">N7450_010229</name>
</gene>
<evidence type="ECO:0000256" key="1">
    <source>
        <dbReference type="SAM" id="MobiDB-lite"/>
    </source>
</evidence>
<protein>
    <submittedName>
        <fullName evidence="2">Uncharacterized protein</fullName>
    </submittedName>
</protein>
<feature type="compositionally biased region" description="Basic and acidic residues" evidence="1">
    <location>
        <begin position="28"/>
        <end position="45"/>
    </location>
</feature>
<feature type="compositionally biased region" description="Basic and acidic residues" evidence="1">
    <location>
        <begin position="67"/>
        <end position="80"/>
    </location>
</feature>
<comment type="caution">
    <text evidence="2">The sequence shown here is derived from an EMBL/GenBank/DDBJ whole genome shotgun (WGS) entry which is preliminary data.</text>
</comment>
<proteinExistence type="predicted"/>
<keyword evidence="3" id="KW-1185">Reference proteome</keyword>
<dbReference type="Proteomes" id="UP001216150">
    <property type="component" value="Unassembled WGS sequence"/>
</dbReference>
<feature type="region of interest" description="Disordered" evidence="1">
    <location>
        <begin position="28"/>
        <end position="54"/>
    </location>
</feature>
<evidence type="ECO:0000313" key="2">
    <source>
        <dbReference type="EMBL" id="KAJ5573245.1"/>
    </source>
</evidence>
<reference evidence="2 3" key="1">
    <citation type="journal article" date="2023" name="IMA Fungus">
        <title>Comparative genomic study of the Penicillium genus elucidates a diverse pangenome and 15 lateral gene transfer events.</title>
        <authorList>
            <person name="Petersen C."/>
            <person name="Sorensen T."/>
            <person name="Nielsen M.R."/>
            <person name="Sondergaard T.E."/>
            <person name="Sorensen J.L."/>
            <person name="Fitzpatrick D.A."/>
            <person name="Frisvad J.C."/>
            <person name="Nielsen K.L."/>
        </authorList>
    </citation>
    <scope>NUCLEOTIDE SEQUENCE [LARGE SCALE GENOMIC DNA]</scope>
    <source>
        <strain evidence="2 3">IBT 29057</strain>
    </source>
</reference>
<evidence type="ECO:0000313" key="3">
    <source>
        <dbReference type="Proteomes" id="UP001216150"/>
    </source>
</evidence>
<dbReference type="AlphaFoldDB" id="A0AAD6GQ03"/>
<organism evidence="2 3">
    <name type="scientific">Penicillium hetheringtonii</name>
    <dbReference type="NCBI Taxonomy" id="911720"/>
    <lineage>
        <taxon>Eukaryota</taxon>
        <taxon>Fungi</taxon>
        <taxon>Dikarya</taxon>
        <taxon>Ascomycota</taxon>
        <taxon>Pezizomycotina</taxon>
        <taxon>Eurotiomycetes</taxon>
        <taxon>Eurotiomycetidae</taxon>
        <taxon>Eurotiales</taxon>
        <taxon>Aspergillaceae</taxon>
        <taxon>Penicillium</taxon>
    </lineage>
</organism>
<sequence length="87" mass="9975">MPRRAQGSKKPSPLLLYLACSGTRKTAERRVADKKAKYKGKEKQRPPKKITYADFSVPGGRLVRSTRKPEREQGQYELKKTSRVLGW</sequence>
<dbReference type="EMBL" id="JAQJAC010000009">
    <property type="protein sequence ID" value="KAJ5573245.1"/>
    <property type="molecule type" value="Genomic_DNA"/>
</dbReference>
<accession>A0AAD6GQ03</accession>
<feature type="region of interest" description="Disordered" evidence="1">
    <location>
        <begin position="67"/>
        <end position="87"/>
    </location>
</feature>